<feature type="region of interest" description="Disordered" evidence="1">
    <location>
        <begin position="114"/>
        <end position="136"/>
    </location>
</feature>
<gene>
    <name evidence="2" type="ORF">ALP98_200048</name>
</gene>
<dbReference type="AlphaFoldDB" id="A0A3M4J2Y1"/>
<reference evidence="2 3" key="1">
    <citation type="submission" date="2018-08" db="EMBL/GenBank/DDBJ databases">
        <title>Recombination of ecologically and evolutionarily significant loci maintains genetic cohesion in the Pseudomonas syringae species complex.</title>
        <authorList>
            <person name="Dillon M."/>
            <person name="Thakur S."/>
            <person name="Almeida R.N.D."/>
            <person name="Weir B.S."/>
            <person name="Guttman D.S."/>
        </authorList>
    </citation>
    <scope>NUCLEOTIDE SEQUENCE [LARGE SCALE GENOMIC DNA]</scope>
    <source>
        <strain evidence="2 3">ICMP 11296</strain>
    </source>
</reference>
<evidence type="ECO:0000313" key="2">
    <source>
        <dbReference type="EMBL" id="RMQ70700.1"/>
    </source>
</evidence>
<sequence length="136" mass="15074">MGLFFGLFAHMSKRCPSKSVVAWRKLEAFHSSRATVTMSIDYETIQKIQKLADDVLIGVAEVAALTGFSALTVRQRKLPGLEPVPGLSRLRWRLGDLRQWMRTGAITSASLLKQASTEGPHKVGRPTKKAQVEARK</sequence>
<evidence type="ECO:0000313" key="3">
    <source>
        <dbReference type="Proteomes" id="UP000271866"/>
    </source>
</evidence>
<dbReference type="Proteomes" id="UP000271866">
    <property type="component" value="Unassembled WGS sequence"/>
</dbReference>
<evidence type="ECO:0000256" key="1">
    <source>
        <dbReference type="SAM" id="MobiDB-lite"/>
    </source>
</evidence>
<dbReference type="EMBL" id="RBRK01000157">
    <property type="protein sequence ID" value="RMQ70700.1"/>
    <property type="molecule type" value="Genomic_DNA"/>
</dbReference>
<name>A0A3M4J2Y1_PSEVI</name>
<proteinExistence type="predicted"/>
<organism evidence="2 3">
    <name type="scientific">Pseudomonas viridiflava</name>
    <name type="common">Phytomonas viridiflava</name>
    <dbReference type="NCBI Taxonomy" id="33069"/>
    <lineage>
        <taxon>Bacteria</taxon>
        <taxon>Pseudomonadati</taxon>
        <taxon>Pseudomonadota</taxon>
        <taxon>Gammaproteobacteria</taxon>
        <taxon>Pseudomonadales</taxon>
        <taxon>Pseudomonadaceae</taxon>
        <taxon>Pseudomonas</taxon>
    </lineage>
</organism>
<comment type="caution">
    <text evidence="2">The sequence shown here is derived from an EMBL/GenBank/DDBJ whole genome shotgun (WGS) entry which is preliminary data.</text>
</comment>
<accession>A0A3M4J2Y1</accession>
<protein>
    <submittedName>
        <fullName evidence="2">Uncharacterized protein</fullName>
    </submittedName>
</protein>